<feature type="region of interest" description="Disordered" evidence="1">
    <location>
        <begin position="1"/>
        <end position="35"/>
    </location>
</feature>
<organism evidence="2 3">
    <name type="scientific">Puccinia graminis f. sp. tritici</name>
    <dbReference type="NCBI Taxonomy" id="56615"/>
    <lineage>
        <taxon>Eukaryota</taxon>
        <taxon>Fungi</taxon>
        <taxon>Dikarya</taxon>
        <taxon>Basidiomycota</taxon>
        <taxon>Pucciniomycotina</taxon>
        <taxon>Pucciniomycetes</taxon>
        <taxon>Pucciniales</taxon>
        <taxon>Pucciniaceae</taxon>
        <taxon>Puccinia</taxon>
    </lineage>
</organism>
<accession>A0A5B0QX73</accession>
<keyword evidence="3" id="KW-1185">Reference proteome</keyword>
<feature type="compositionally biased region" description="Polar residues" evidence="1">
    <location>
        <begin position="254"/>
        <end position="264"/>
    </location>
</feature>
<name>A0A5B0QX73_PUCGR</name>
<gene>
    <name evidence="2" type="ORF">PGT21_023346</name>
</gene>
<reference evidence="2 3" key="1">
    <citation type="submission" date="2019-05" db="EMBL/GenBank/DDBJ databases">
        <title>Emergence of the Ug99 lineage of the wheat stem rust pathogen through somatic hybridization.</title>
        <authorList>
            <person name="Li F."/>
            <person name="Upadhyaya N.M."/>
            <person name="Sperschneider J."/>
            <person name="Matny O."/>
            <person name="Nguyen-Phuc H."/>
            <person name="Mago R."/>
            <person name="Raley C."/>
            <person name="Miller M.E."/>
            <person name="Silverstein K.A.T."/>
            <person name="Henningsen E."/>
            <person name="Hirsch C.D."/>
            <person name="Visser B."/>
            <person name="Pretorius Z.A."/>
            <person name="Steffenson B.J."/>
            <person name="Schwessinger B."/>
            <person name="Dodds P.N."/>
            <person name="Figueroa M."/>
        </authorList>
    </citation>
    <scope>NUCLEOTIDE SEQUENCE [LARGE SCALE GENOMIC DNA]</scope>
    <source>
        <strain evidence="2">21-0</strain>
    </source>
</reference>
<feature type="compositionally biased region" description="Low complexity" evidence="1">
    <location>
        <begin position="243"/>
        <end position="253"/>
    </location>
</feature>
<evidence type="ECO:0000256" key="1">
    <source>
        <dbReference type="SAM" id="MobiDB-lite"/>
    </source>
</evidence>
<feature type="compositionally biased region" description="Pro residues" evidence="1">
    <location>
        <begin position="224"/>
        <end position="237"/>
    </location>
</feature>
<feature type="region of interest" description="Disordered" evidence="1">
    <location>
        <begin position="217"/>
        <end position="264"/>
    </location>
</feature>
<dbReference type="EMBL" id="VSWC01000002">
    <property type="protein sequence ID" value="KAA1117789.1"/>
    <property type="molecule type" value="Genomic_DNA"/>
</dbReference>
<protein>
    <submittedName>
        <fullName evidence="2">Uncharacterized protein</fullName>
    </submittedName>
</protein>
<sequence>MGPMGRPHSLPGGIPSWSTVQPCRPGGGDSLLIGGTTSPAQEGILLVGEVVRPRRPRRESSWSARSYNLVDQEGILLAGDNLAGQEDSLLGRRGCTVDQEAYNLVDQEGILLAGDNLAGQEDSLLGRRGCTVDQEGILLVDEAVQLCTTSSTRRIPSWSTIQPRRPRRESSWSARLYSLADQSLLAGDNLAGQEDSLLGRRGCTVDQEGILLVGEVVQPRRPGGSPPRRPGGFPPGPARLYRRPGGNPPGRRGCTTSPTRRIPS</sequence>
<dbReference type="AlphaFoldDB" id="A0A5B0QX73"/>
<dbReference type="Proteomes" id="UP000324748">
    <property type="component" value="Unassembled WGS sequence"/>
</dbReference>
<comment type="caution">
    <text evidence="2">The sequence shown here is derived from an EMBL/GenBank/DDBJ whole genome shotgun (WGS) entry which is preliminary data.</text>
</comment>
<evidence type="ECO:0000313" key="3">
    <source>
        <dbReference type="Proteomes" id="UP000324748"/>
    </source>
</evidence>
<evidence type="ECO:0000313" key="2">
    <source>
        <dbReference type="EMBL" id="KAA1117789.1"/>
    </source>
</evidence>
<proteinExistence type="predicted"/>